<proteinExistence type="predicted"/>
<name>A0ABQ4C3N3_9ACTN</name>
<dbReference type="EMBL" id="BONC01000022">
    <property type="protein sequence ID" value="GIF57373.1"/>
    <property type="molecule type" value="Genomic_DNA"/>
</dbReference>
<protein>
    <submittedName>
        <fullName evidence="3">Esterase</fullName>
    </submittedName>
</protein>
<dbReference type="RefSeq" id="WP_203703532.1">
    <property type="nucleotide sequence ID" value="NZ_BAAALU010000016.1"/>
</dbReference>
<reference evidence="3 4" key="1">
    <citation type="submission" date="2021-01" db="EMBL/GenBank/DDBJ databases">
        <title>Whole genome shotgun sequence of Asanoa iriomotensis NBRC 100142.</title>
        <authorList>
            <person name="Komaki H."/>
            <person name="Tamura T."/>
        </authorList>
    </citation>
    <scope>NUCLEOTIDE SEQUENCE [LARGE SCALE GENOMIC DNA]</scope>
    <source>
        <strain evidence="3 4">NBRC 100142</strain>
    </source>
</reference>
<dbReference type="Gene3D" id="3.40.50.1820">
    <property type="entry name" value="alpha/beta hydrolase"/>
    <property type="match status" value="1"/>
</dbReference>
<dbReference type="Proteomes" id="UP000624325">
    <property type="component" value="Unassembled WGS sequence"/>
</dbReference>
<sequence>MTTPRPAIDPELQALLAGTPLLTELSAELLPQLRQLAATPLEPHLATRTVDRQDATATAADGAPVPLTILRPSAAAGPAPCVYWIHGGGMIMGDRFSQIDIPLEWLDRFGAVVVTVDYRLAPEVTGTTIVDDCYQGLRWVAEHAAEIDVDPARIVVAGASAGGGLAAGITLLARDRGGPAVAAQVLICPMLDHRNVTTSSHQYAGEPGVWTREMNEFAWASVLGGHGVPAYVSPAIAGDLSGLPTTYVDAGSAEVFRGEDVTYASRIWAAGGQAEVHVWAGGFHGFDALHPQARISAAARRARTDWLARVLEPASTSQRR</sequence>
<accession>A0ABQ4C3N3</accession>
<keyword evidence="1" id="KW-0378">Hydrolase</keyword>
<keyword evidence="4" id="KW-1185">Reference proteome</keyword>
<dbReference type="InterPro" id="IPR013094">
    <property type="entry name" value="AB_hydrolase_3"/>
</dbReference>
<dbReference type="InterPro" id="IPR050300">
    <property type="entry name" value="GDXG_lipolytic_enzyme"/>
</dbReference>
<feature type="domain" description="Alpha/beta hydrolase fold-3" evidence="2">
    <location>
        <begin position="83"/>
        <end position="286"/>
    </location>
</feature>
<evidence type="ECO:0000259" key="2">
    <source>
        <dbReference type="Pfam" id="PF07859"/>
    </source>
</evidence>
<dbReference type="InterPro" id="IPR029058">
    <property type="entry name" value="AB_hydrolase_fold"/>
</dbReference>
<evidence type="ECO:0000313" key="4">
    <source>
        <dbReference type="Proteomes" id="UP000624325"/>
    </source>
</evidence>
<comment type="caution">
    <text evidence="3">The sequence shown here is derived from an EMBL/GenBank/DDBJ whole genome shotgun (WGS) entry which is preliminary data.</text>
</comment>
<organism evidence="3 4">
    <name type="scientific">Asanoa iriomotensis</name>
    <dbReference type="NCBI Taxonomy" id="234613"/>
    <lineage>
        <taxon>Bacteria</taxon>
        <taxon>Bacillati</taxon>
        <taxon>Actinomycetota</taxon>
        <taxon>Actinomycetes</taxon>
        <taxon>Micromonosporales</taxon>
        <taxon>Micromonosporaceae</taxon>
        <taxon>Asanoa</taxon>
    </lineage>
</organism>
<dbReference type="SUPFAM" id="SSF53474">
    <property type="entry name" value="alpha/beta-Hydrolases"/>
    <property type="match status" value="1"/>
</dbReference>
<dbReference type="PANTHER" id="PTHR48081">
    <property type="entry name" value="AB HYDROLASE SUPERFAMILY PROTEIN C4A8.06C"/>
    <property type="match status" value="1"/>
</dbReference>
<evidence type="ECO:0000256" key="1">
    <source>
        <dbReference type="ARBA" id="ARBA00022801"/>
    </source>
</evidence>
<evidence type="ECO:0000313" key="3">
    <source>
        <dbReference type="EMBL" id="GIF57373.1"/>
    </source>
</evidence>
<dbReference type="PANTHER" id="PTHR48081:SF8">
    <property type="entry name" value="ALPHA_BETA HYDROLASE FOLD-3 DOMAIN-CONTAINING PROTEIN-RELATED"/>
    <property type="match status" value="1"/>
</dbReference>
<gene>
    <name evidence="3" type="ORF">Air01nite_34680</name>
</gene>
<dbReference type="Pfam" id="PF07859">
    <property type="entry name" value="Abhydrolase_3"/>
    <property type="match status" value="1"/>
</dbReference>